<evidence type="ECO:0000256" key="1">
    <source>
        <dbReference type="SAM" id="MobiDB-lite"/>
    </source>
</evidence>
<accession>A0A8K0J1R3</accession>
<name>A0A8K0J1R3_9HYPO</name>
<reference evidence="2" key="1">
    <citation type="journal article" date="2020" name="bioRxiv">
        <title>Whole genome comparisons of ergot fungi reveals the divergence and evolution of species within the genus Claviceps are the result of varying mechanisms driving genome evolution and host range expansion.</title>
        <authorList>
            <person name="Wyka S.A."/>
            <person name="Mondo S.J."/>
            <person name="Liu M."/>
            <person name="Dettman J."/>
            <person name="Nalam V."/>
            <person name="Broders K.D."/>
        </authorList>
    </citation>
    <scope>NUCLEOTIDE SEQUENCE</scope>
    <source>
        <strain evidence="2">CCC 489</strain>
    </source>
</reference>
<evidence type="ECO:0000313" key="2">
    <source>
        <dbReference type="EMBL" id="KAG5917772.1"/>
    </source>
</evidence>
<protein>
    <submittedName>
        <fullName evidence="2">Uncharacterized protein</fullName>
    </submittedName>
</protein>
<dbReference type="AlphaFoldDB" id="A0A8K0J1R3"/>
<dbReference type="OrthoDB" id="10451547at2759"/>
<dbReference type="EMBL" id="SRPY01000786">
    <property type="protein sequence ID" value="KAG5917772.1"/>
    <property type="molecule type" value="Genomic_DNA"/>
</dbReference>
<comment type="caution">
    <text evidence="2">The sequence shown here is derived from an EMBL/GenBank/DDBJ whole genome shotgun (WGS) entry which is preliminary data.</text>
</comment>
<sequence>YGYAHNPHESYHARHPTDSYISYAPTSPSPGWTEAKSRPEELGTYTPVSPPAMTSPSPYRPEMTQLAEMESPEPPSGWNAANKANPST</sequence>
<feature type="region of interest" description="Disordered" evidence="1">
    <location>
        <begin position="1"/>
        <end position="88"/>
    </location>
</feature>
<feature type="compositionally biased region" description="Basic and acidic residues" evidence="1">
    <location>
        <begin position="1"/>
        <end position="17"/>
    </location>
</feature>
<evidence type="ECO:0000313" key="3">
    <source>
        <dbReference type="Proteomes" id="UP000811619"/>
    </source>
</evidence>
<organism evidence="2 3">
    <name type="scientific">Claviceps africana</name>
    <dbReference type="NCBI Taxonomy" id="83212"/>
    <lineage>
        <taxon>Eukaryota</taxon>
        <taxon>Fungi</taxon>
        <taxon>Dikarya</taxon>
        <taxon>Ascomycota</taxon>
        <taxon>Pezizomycotina</taxon>
        <taxon>Sordariomycetes</taxon>
        <taxon>Hypocreomycetidae</taxon>
        <taxon>Hypocreales</taxon>
        <taxon>Clavicipitaceae</taxon>
        <taxon>Claviceps</taxon>
    </lineage>
</organism>
<feature type="non-terminal residue" evidence="2">
    <location>
        <position position="1"/>
    </location>
</feature>
<keyword evidence="3" id="KW-1185">Reference proteome</keyword>
<proteinExistence type="predicted"/>
<dbReference type="Proteomes" id="UP000811619">
    <property type="component" value="Unassembled WGS sequence"/>
</dbReference>
<gene>
    <name evidence="2" type="ORF">E4U42_007122</name>
</gene>